<keyword evidence="2" id="KW-0808">Transferase</keyword>
<dbReference type="PROSITE" id="PS00107">
    <property type="entry name" value="PROTEIN_KINASE_ATP"/>
    <property type="match status" value="1"/>
</dbReference>
<dbReference type="InterPro" id="IPR011009">
    <property type="entry name" value="Kinase-like_dom_sf"/>
</dbReference>
<organism evidence="8 9">
    <name type="scientific">Mola mola</name>
    <name type="common">Ocean sunfish</name>
    <name type="synonym">Tetraodon mola</name>
    <dbReference type="NCBI Taxonomy" id="94237"/>
    <lineage>
        <taxon>Eukaryota</taxon>
        <taxon>Metazoa</taxon>
        <taxon>Chordata</taxon>
        <taxon>Craniata</taxon>
        <taxon>Vertebrata</taxon>
        <taxon>Euteleostomi</taxon>
        <taxon>Actinopterygii</taxon>
        <taxon>Neopterygii</taxon>
        <taxon>Teleostei</taxon>
        <taxon>Neoteleostei</taxon>
        <taxon>Acanthomorphata</taxon>
        <taxon>Eupercaria</taxon>
        <taxon>Tetraodontiformes</taxon>
        <taxon>Molidae</taxon>
        <taxon>Mola</taxon>
    </lineage>
</organism>
<dbReference type="Gene3D" id="3.30.200.20">
    <property type="entry name" value="Phosphorylase Kinase, domain 1"/>
    <property type="match status" value="1"/>
</dbReference>
<dbReference type="STRING" id="94237.ENSMMOP00000000762"/>
<dbReference type="GO" id="GO:0004713">
    <property type="term" value="F:protein tyrosine kinase activity"/>
    <property type="evidence" value="ECO:0007669"/>
    <property type="project" value="TreeGrafter"/>
</dbReference>
<accession>A0A3Q3VQZ1</accession>
<evidence type="ECO:0000256" key="2">
    <source>
        <dbReference type="ARBA" id="ARBA00022679"/>
    </source>
</evidence>
<dbReference type="AlphaFoldDB" id="A0A3Q3VQZ1"/>
<feature type="domain" description="Protein kinase" evidence="7">
    <location>
        <begin position="45"/>
        <end position="89"/>
    </location>
</feature>
<name>A0A3Q3VQZ1_MOLML</name>
<dbReference type="GO" id="GO:0004674">
    <property type="term" value="F:protein serine/threonine kinase activity"/>
    <property type="evidence" value="ECO:0007669"/>
    <property type="project" value="UniProtKB-KW"/>
</dbReference>
<keyword evidence="4" id="KW-0418">Kinase</keyword>
<dbReference type="Ensembl" id="ENSMMOT00000000775.1">
    <property type="protein sequence ID" value="ENSMMOP00000000762.1"/>
    <property type="gene ID" value="ENSMMOG00000000654.1"/>
</dbReference>
<proteinExistence type="predicted"/>
<dbReference type="OMA" id="WGTNEVV"/>
<reference evidence="8" key="2">
    <citation type="submission" date="2025-09" db="UniProtKB">
        <authorList>
            <consortium name="Ensembl"/>
        </authorList>
    </citation>
    <scope>IDENTIFICATION</scope>
</reference>
<keyword evidence="1" id="KW-0723">Serine/threonine-protein kinase</keyword>
<dbReference type="GO" id="GO:0005524">
    <property type="term" value="F:ATP binding"/>
    <property type="evidence" value="ECO:0007669"/>
    <property type="project" value="UniProtKB-UniRule"/>
</dbReference>
<dbReference type="InterPro" id="IPR000719">
    <property type="entry name" value="Prot_kinase_dom"/>
</dbReference>
<evidence type="ECO:0000259" key="7">
    <source>
        <dbReference type="PROSITE" id="PS50011"/>
    </source>
</evidence>
<dbReference type="PROSITE" id="PS50011">
    <property type="entry name" value="PROTEIN_KINASE_DOM"/>
    <property type="match status" value="1"/>
</dbReference>
<feature type="binding site" evidence="6">
    <location>
        <position position="74"/>
    </location>
    <ligand>
        <name>ATP</name>
        <dbReference type="ChEBI" id="CHEBI:30616"/>
    </ligand>
</feature>
<dbReference type="Proteomes" id="UP000261620">
    <property type="component" value="Unplaced"/>
</dbReference>
<keyword evidence="3 6" id="KW-0547">Nucleotide-binding</keyword>
<dbReference type="GO" id="GO:0005737">
    <property type="term" value="C:cytoplasm"/>
    <property type="evidence" value="ECO:0007669"/>
    <property type="project" value="TreeGrafter"/>
</dbReference>
<reference evidence="8" key="1">
    <citation type="submission" date="2025-08" db="UniProtKB">
        <authorList>
            <consortium name="Ensembl"/>
        </authorList>
    </citation>
    <scope>IDENTIFICATION</scope>
</reference>
<evidence type="ECO:0000256" key="6">
    <source>
        <dbReference type="PROSITE-ProRule" id="PRU10141"/>
    </source>
</evidence>
<dbReference type="InterPro" id="IPR017441">
    <property type="entry name" value="Protein_kinase_ATP_BS"/>
</dbReference>
<evidence type="ECO:0000256" key="3">
    <source>
        <dbReference type="ARBA" id="ARBA00022741"/>
    </source>
</evidence>
<evidence type="ECO:0000313" key="8">
    <source>
        <dbReference type="Ensembl" id="ENSMMOP00000000762.1"/>
    </source>
</evidence>
<dbReference type="InterPro" id="IPR050494">
    <property type="entry name" value="Ser_Thr_dual-spec_kinase"/>
</dbReference>
<dbReference type="PANTHER" id="PTHR24058:SF45">
    <property type="entry name" value="HOMEODOMAIN-INTERACTING PROTEIN KINASE 3"/>
    <property type="match status" value="1"/>
</dbReference>
<keyword evidence="5 6" id="KW-0067">ATP-binding</keyword>
<evidence type="ECO:0000256" key="4">
    <source>
        <dbReference type="ARBA" id="ARBA00022777"/>
    </source>
</evidence>
<sequence length="89" mass="9716">MDGAENRSDGSTDVVAGVTVNRTGSGDGDYQLVQHEVLCSLKNSYEVLEFLGRGTFGQVVKCWKWGTNEVVAIKILKNHPSYARQGPTE</sequence>
<protein>
    <recommendedName>
        <fullName evidence="7">Protein kinase domain-containing protein</fullName>
    </recommendedName>
</protein>
<dbReference type="PANTHER" id="PTHR24058">
    <property type="entry name" value="DUAL SPECIFICITY PROTEIN KINASE"/>
    <property type="match status" value="1"/>
</dbReference>
<evidence type="ECO:0000313" key="9">
    <source>
        <dbReference type="Proteomes" id="UP000261620"/>
    </source>
</evidence>
<dbReference type="SUPFAM" id="SSF56112">
    <property type="entry name" value="Protein kinase-like (PK-like)"/>
    <property type="match status" value="1"/>
</dbReference>
<evidence type="ECO:0000256" key="1">
    <source>
        <dbReference type="ARBA" id="ARBA00022527"/>
    </source>
</evidence>
<keyword evidence="9" id="KW-1185">Reference proteome</keyword>
<dbReference type="GO" id="GO:0016605">
    <property type="term" value="C:PML body"/>
    <property type="evidence" value="ECO:0007669"/>
    <property type="project" value="TreeGrafter"/>
</dbReference>
<evidence type="ECO:0000256" key="5">
    <source>
        <dbReference type="ARBA" id="ARBA00022840"/>
    </source>
</evidence>